<feature type="transmembrane region" description="Helical" evidence="1">
    <location>
        <begin position="6"/>
        <end position="33"/>
    </location>
</feature>
<dbReference type="EMBL" id="LAZR01007292">
    <property type="protein sequence ID" value="KKM86200.1"/>
    <property type="molecule type" value="Genomic_DNA"/>
</dbReference>
<reference evidence="2" key="1">
    <citation type="journal article" date="2015" name="Nature">
        <title>Complex archaea that bridge the gap between prokaryotes and eukaryotes.</title>
        <authorList>
            <person name="Spang A."/>
            <person name="Saw J.H."/>
            <person name="Jorgensen S.L."/>
            <person name="Zaremba-Niedzwiedzka K."/>
            <person name="Martijn J."/>
            <person name="Lind A.E."/>
            <person name="van Eijk R."/>
            <person name="Schleper C."/>
            <person name="Guy L."/>
            <person name="Ettema T.J."/>
        </authorList>
    </citation>
    <scope>NUCLEOTIDE SEQUENCE</scope>
</reference>
<accession>A0A0F9NBN6</accession>
<sequence>MRVVIMIFVGLMTSPIWIPMVVVCWAWAFALLINDSLGEWMKK</sequence>
<evidence type="ECO:0000313" key="2">
    <source>
        <dbReference type="EMBL" id="KKM86200.1"/>
    </source>
</evidence>
<keyword evidence="1" id="KW-1133">Transmembrane helix</keyword>
<protein>
    <submittedName>
        <fullName evidence="2">Uncharacterized protein</fullName>
    </submittedName>
</protein>
<name>A0A0F9NBN6_9ZZZZ</name>
<organism evidence="2">
    <name type="scientific">marine sediment metagenome</name>
    <dbReference type="NCBI Taxonomy" id="412755"/>
    <lineage>
        <taxon>unclassified sequences</taxon>
        <taxon>metagenomes</taxon>
        <taxon>ecological metagenomes</taxon>
    </lineage>
</organism>
<keyword evidence="1" id="KW-0472">Membrane</keyword>
<keyword evidence="1" id="KW-0812">Transmembrane</keyword>
<gene>
    <name evidence="2" type="ORF">LCGC14_1281410</name>
</gene>
<dbReference type="AlphaFoldDB" id="A0A0F9NBN6"/>
<comment type="caution">
    <text evidence="2">The sequence shown here is derived from an EMBL/GenBank/DDBJ whole genome shotgun (WGS) entry which is preliminary data.</text>
</comment>
<evidence type="ECO:0000256" key="1">
    <source>
        <dbReference type="SAM" id="Phobius"/>
    </source>
</evidence>
<proteinExistence type="predicted"/>